<dbReference type="AlphaFoldDB" id="N0CVT0"/>
<evidence type="ECO:0000256" key="7">
    <source>
        <dbReference type="ARBA" id="ARBA00022824"/>
    </source>
</evidence>
<feature type="transmembrane region" description="Helical" evidence="11">
    <location>
        <begin position="341"/>
        <end position="361"/>
    </location>
</feature>
<organism evidence="12 13">
    <name type="scientific">Streptomyces microflavus DSM 40593</name>
    <dbReference type="NCBI Taxonomy" id="1303692"/>
    <lineage>
        <taxon>Bacteria</taxon>
        <taxon>Bacillati</taxon>
        <taxon>Actinomycetota</taxon>
        <taxon>Actinomycetes</taxon>
        <taxon>Kitasatosporales</taxon>
        <taxon>Streptomycetaceae</taxon>
        <taxon>Streptomyces</taxon>
    </lineage>
</organism>
<name>N0CVT0_STRMI</name>
<dbReference type="GO" id="GO:0004376">
    <property type="term" value="F:GPI mannosyltransferase activity"/>
    <property type="evidence" value="ECO:0007669"/>
    <property type="project" value="InterPro"/>
</dbReference>
<comment type="subcellular location">
    <subcellularLocation>
        <location evidence="1">Endoplasmic reticulum membrane</location>
        <topology evidence="1">Multi-pass membrane protein</topology>
    </subcellularLocation>
</comment>
<keyword evidence="4" id="KW-0328">Glycosyltransferase</keyword>
<evidence type="ECO:0000313" key="12">
    <source>
        <dbReference type="EMBL" id="AGK79009.1"/>
    </source>
</evidence>
<keyword evidence="8 11" id="KW-1133">Transmembrane helix</keyword>
<dbReference type="GO" id="GO:0000009">
    <property type="term" value="F:alpha-1,6-mannosyltransferase activity"/>
    <property type="evidence" value="ECO:0007669"/>
    <property type="project" value="InterPro"/>
</dbReference>
<dbReference type="Pfam" id="PF04188">
    <property type="entry name" value="Mannosyl_trans2"/>
    <property type="match status" value="1"/>
</dbReference>
<dbReference type="GO" id="GO:0006506">
    <property type="term" value="P:GPI anchor biosynthetic process"/>
    <property type="evidence" value="ECO:0007669"/>
    <property type="project" value="UniProtKB-UniPathway"/>
</dbReference>
<evidence type="ECO:0000256" key="2">
    <source>
        <dbReference type="ARBA" id="ARBA00004687"/>
    </source>
</evidence>
<dbReference type="PANTHER" id="PTHR12468:SF2">
    <property type="entry name" value="GPI MANNOSYLTRANSFERASE 2"/>
    <property type="match status" value="1"/>
</dbReference>
<reference evidence="12 13" key="1">
    <citation type="submission" date="2013-04" db="EMBL/GenBank/DDBJ databases">
        <title>Complete genome sequence of Streptomyces fulvissimus.</title>
        <authorList>
            <person name="Myronovskyi M."/>
            <person name="Tokovenko B."/>
            <person name="Manderscheid N."/>
            <person name="Petzke L."/>
            <person name="Luzhetskyy A."/>
        </authorList>
    </citation>
    <scope>NUCLEOTIDE SEQUENCE [LARGE SCALE GENOMIC DNA]</scope>
    <source>
        <strain evidence="12 13">DSM 40593</strain>
    </source>
</reference>
<dbReference type="PATRIC" id="fig|1303692.3.peg.4115"/>
<accession>N0CVT0</accession>
<feature type="transmembrane region" description="Helical" evidence="11">
    <location>
        <begin position="183"/>
        <end position="209"/>
    </location>
</feature>
<evidence type="ECO:0000256" key="5">
    <source>
        <dbReference type="ARBA" id="ARBA00022679"/>
    </source>
</evidence>
<gene>
    <name evidence="12" type="ORF">SFUL_4108</name>
</gene>
<dbReference type="eggNOG" id="COG5542">
    <property type="taxonomic scope" value="Bacteria"/>
</dbReference>
<evidence type="ECO:0000256" key="1">
    <source>
        <dbReference type="ARBA" id="ARBA00004477"/>
    </source>
</evidence>
<dbReference type="KEGG" id="sfi:SFUL_4108"/>
<keyword evidence="5" id="KW-0808">Transferase</keyword>
<keyword evidence="3" id="KW-0337">GPI-anchor biosynthesis</keyword>
<evidence type="ECO:0000256" key="9">
    <source>
        <dbReference type="ARBA" id="ARBA00023136"/>
    </source>
</evidence>
<keyword evidence="7" id="KW-0256">Endoplasmic reticulum</keyword>
<keyword evidence="9 11" id="KW-0472">Membrane</keyword>
<dbReference type="HOGENOM" id="CLU_036370_2_0_11"/>
<dbReference type="GO" id="GO:0016020">
    <property type="term" value="C:membrane"/>
    <property type="evidence" value="ECO:0007669"/>
    <property type="project" value="GOC"/>
</dbReference>
<evidence type="ECO:0000256" key="6">
    <source>
        <dbReference type="ARBA" id="ARBA00022692"/>
    </source>
</evidence>
<feature type="transmembrane region" description="Helical" evidence="11">
    <location>
        <begin position="414"/>
        <end position="437"/>
    </location>
</feature>
<evidence type="ECO:0000313" key="13">
    <source>
        <dbReference type="Proteomes" id="UP000013304"/>
    </source>
</evidence>
<dbReference type="PANTHER" id="PTHR12468">
    <property type="entry name" value="GPI MANNOSYLTRANSFERASE 2"/>
    <property type="match status" value="1"/>
</dbReference>
<proteinExistence type="predicted"/>
<dbReference type="InterPro" id="IPR007315">
    <property type="entry name" value="PIG-V/Gpi18"/>
</dbReference>
<protein>
    <submittedName>
        <fullName evidence="12">Putative integral membrane protein</fullName>
    </submittedName>
</protein>
<evidence type="ECO:0000256" key="3">
    <source>
        <dbReference type="ARBA" id="ARBA00022502"/>
    </source>
</evidence>
<evidence type="ECO:0000256" key="11">
    <source>
        <dbReference type="SAM" id="Phobius"/>
    </source>
</evidence>
<feature type="region of interest" description="Disordered" evidence="10">
    <location>
        <begin position="1"/>
        <end position="29"/>
    </location>
</feature>
<feature type="transmembrane region" description="Helical" evidence="11">
    <location>
        <begin position="147"/>
        <end position="171"/>
    </location>
</feature>
<feature type="transmembrane region" description="Helical" evidence="11">
    <location>
        <begin position="273"/>
        <end position="293"/>
    </location>
</feature>
<comment type="pathway">
    <text evidence="2">Glycolipid biosynthesis; glycosylphosphatidylinositol-anchor biosynthesis.</text>
</comment>
<dbReference type="EMBL" id="CP005080">
    <property type="protein sequence ID" value="AGK79009.1"/>
    <property type="molecule type" value="Genomic_DNA"/>
</dbReference>
<feature type="transmembrane region" description="Helical" evidence="11">
    <location>
        <begin position="368"/>
        <end position="385"/>
    </location>
</feature>
<evidence type="ECO:0000256" key="4">
    <source>
        <dbReference type="ARBA" id="ARBA00022676"/>
    </source>
</evidence>
<dbReference type="Proteomes" id="UP000013304">
    <property type="component" value="Chromosome"/>
</dbReference>
<dbReference type="UniPathway" id="UPA00196"/>
<evidence type="ECO:0000256" key="10">
    <source>
        <dbReference type="SAM" id="MobiDB-lite"/>
    </source>
</evidence>
<sequence>MSILPPGLRPAPPRLESPESRSVPSERRAVVPSGSRERRVVRFGRAVAWLSPADRQVLGLYLLTRISLWITAHGARWLFPRGSDTRDAGPVLAPFQRWDANHYLHIARDGYFPADAGPWVSGWDNREAFFPGFPLLLRAVHTIVPSWTGAGLLISFVAGAVAVLALARIARTYVPEDTGGRRTVLFFLLSPCAVFLAVGYTEALFLAFALPAWLAARRHHWALACALTALATTVRVSGLFLAAAIAVLFVLSARSGRAGSGMGRGGEAGSQQAWRSVGWLALPALPPAAYSWYLHGRTGDWMAWKHAQERGWYREFHAPWEAWANTWNAAFDAVHTTGYAAMFQAELAAMAVGLALVALLVRQRRWPEAVYVALSLWALGTSYWYTSIPRATLLWWPLWIGLAALSLRRPWFRTAYLCVAVPVTALVALTFLTGRWAG</sequence>
<evidence type="ECO:0000256" key="8">
    <source>
        <dbReference type="ARBA" id="ARBA00022989"/>
    </source>
</evidence>
<feature type="transmembrane region" description="Helical" evidence="11">
    <location>
        <begin position="221"/>
        <end position="252"/>
    </location>
</feature>
<feature type="compositionally biased region" description="Basic and acidic residues" evidence="10">
    <location>
        <begin position="16"/>
        <end position="29"/>
    </location>
</feature>
<dbReference type="RefSeq" id="WP_015610355.1">
    <property type="nucleotide sequence ID" value="NC_021177.1"/>
</dbReference>
<keyword evidence="6 11" id="KW-0812">Transmembrane</keyword>
<dbReference type="GO" id="GO:0031501">
    <property type="term" value="C:mannosyltransferase complex"/>
    <property type="evidence" value="ECO:0007669"/>
    <property type="project" value="TreeGrafter"/>
</dbReference>